<organism evidence="2 3">
    <name type="scientific">Malassezia psittaci</name>
    <dbReference type="NCBI Taxonomy" id="1821823"/>
    <lineage>
        <taxon>Eukaryota</taxon>
        <taxon>Fungi</taxon>
        <taxon>Dikarya</taxon>
        <taxon>Basidiomycota</taxon>
        <taxon>Ustilaginomycotina</taxon>
        <taxon>Malasseziomycetes</taxon>
        <taxon>Malasseziales</taxon>
        <taxon>Malasseziaceae</taxon>
        <taxon>Malassezia</taxon>
    </lineage>
</organism>
<dbReference type="PANTHER" id="PTHR11679">
    <property type="entry name" value="VESICLE PROTEIN SORTING-ASSOCIATED"/>
    <property type="match status" value="1"/>
</dbReference>
<dbReference type="EMBL" id="CP118375">
    <property type="protein sequence ID" value="WFD42475.1"/>
    <property type="molecule type" value="Genomic_DNA"/>
</dbReference>
<dbReference type="Gene3D" id="3.40.50.1910">
    <property type="match status" value="2"/>
</dbReference>
<dbReference type="AlphaFoldDB" id="A0AAF0F4E5"/>
<dbReference type="Gene3D" id="1.25.40.850">
    <property type="match status" value="1"/>
</dbReference>
<dbReference type="InterPro" id="IPR043154">
    <property type="entry name" value="Sec-1-like_dom1"/>
</dbReference>
<evidence type="ECO:0000256" key="1">
    <source>
        <dbReference type="ARBA" id="ARBA00009884"/>
    </source>
</evidence>
<proteinExistence type="inferred from homology"/>
<dbReference type="SUPFAM" id="SSF56815">
    <property type="entry name" value="Sec1/munc18-like (SM) proteins"/>
    <property type="match status" value="1"/>
</dbReference>
<sequence>MEEETAWDGIDVAPLRQLGSDSLIQVLGSLTCPKTLLIDPTLAGPLGKICDVNALRQHGVEKMFWLEYADATNPRPIHAPTRQLLYLCRPETRWMETLAAHYEANTRVQNESDAHSFAIAFVPYRTEPCLQYLRKRNLISQIQVYDLPLEFHVLSPDLLSLEETQAVRDIFYLKDQTILFRAGQALMTMQSTFGLFPRIIGKGDMANRLCDLLVRQRREQYASNQSSAALQSVSPQIEALIVLDRDVDLFTPLSTQLTYEGLIDEVIGVENGLVEVDASWIGSNSTSGSNRLTSSSDSAKRQVSLDESEDGLFTSIKDANFAVVGEKLHNIAKRINQGYQGRHGANTVDQLRAFVGKLGNLQSEHASLRLHTHIVEQLLCATNSERFHSVLEIQQNLTSGFQLSQQLSAIEELVYLQTPIMTVLRLACLACAVGVTIKAKWLENFKSLIVQTYGFQYLPLLIALEKLHWLNVTATSKSTRTTRFADLQRALRLVDDDVNEISPRDISYVFSGYAPLSIRLVQSICQHNESLRLGKTAPDPTRDAPKIAGWRNADGVIVHWPGALFDFVQEAEHGAISDDQVKTVVVFFVGGVTYAEIAALRLMSKQQRNRRFLVATTSIINGDSLLRQLN</sequence>
<dbReference type="GO" id="GO:0016192">
    <property type="term" value="P:vesicle-mediated transport"/>
    <property type="evidence" value="ECO:0007669"/>
    <property type="project" value="InterPro"/>
</dbReference>
<evidence type="ECO:0000313" key="3">
    <source>
        <dbReference type="Proteomes" id="UP001214628"/>
    </source>
</evidence>
<protein>
    <submittedName>
        <fullName evidence="2">Vacuolar protein-sorting-associated protein 33</fullName>
    </submittedName>
</protein>
<name>A0AAF0F4E5_9BASI</name>
<dbReference type="InterPro" id="IPR043127">
    <property type="entry name" value="Sec-1-like_dom3a"/>
</dbReference>
<dbReference type="Gene3D" id="3.90.830.10">
    <property type="entry name" value="Syntaxin Binding Protein 1, Chain A, domain 2"/>
    <property type="match status" value="1"/>
</dbReference>
<dbReference type="Gene3D" id="3.40.50.2060">
    <property type="match status" value="1"/>
</dbReference>
<comment type="similarity">
    <text evidence="1">Belongs to the STXBP/unc-18/SEC1 family.</text>
</comment>
<gene>
    <name evidence="2" type="primary">VPS33</name>
    <name evidence="2" type="ORF">MPSI1_001120</name>
</gene>
<reference evidence="2" key="1">
    <citation type="submission" date="2023-02" db="EMBL/GenBank/DDBJ databases">
        <title>Mating type loci evolution in Malassezia.</title>
        <authorList>
            <person name="Coelho M.A."/>
        </authorList>
    </citation>
    <scope>NUCLEOTIDE SEQUENCE</scope>
    <source>
        <strain evidence="2">CBS 14136</strain>
    </source>
</reference>
<dbReference type="Proteomes" id="UP001214628">
    <property type="component" value="Chromosome 1"/>
</dbReference>
<dbReference type="Pfam" id="PF00995">
    <property type="entry name" value="Sec1"/>
    <property type="match status" value="1"/>
</dbReference>
<dbReference type="InterPro" id="IPR001619">
    <property type="entry name" value="Sec1-like"/>
</dbReference>
<accession>A0AAF0F4E5</accession>
<dbReference type="InterPro" id="IPR036045">
    <property type="entry name" value="Sec1-like_sf"/>
</dbReference>
<dbReference type="InterPro" id="IPR043155">
    <property type="entry name" value="VPS33_dom3b"/>
</dbReference>
<evidence type="ECO:0000313" key="2">
    <source>
        <dbReference type="EMBL" id="WFD42475.1"/>
    </source>
</evidence>
<dbReference type="InterPro" id="IPR027482">
    <property type="entry name" value="Sec1-like_dom2"/>
</dbReference>
<keyword evidence="3" id="KW-1185">Reference proteome</keyword>